<organism evidence="2 3">
    <name type="scientific">Taibaiella chishuiensis</name>
    <dbReference type="NCBI Taxonomy" id="1434707"/>
    <lineage>
        <taxon>Bacteria</taxon>
        <taxon>Pseudomonadati</taxon>
        <taxon>Bacteroidota</taxon>
        <taxon>Chitinophagia</taxon>
        <taxon>Chitinophagales</taxon>
        <taxon>Chitinophagaceae</taxon>
        <taxon>Taibaiella</taxon>
    </lineage>
</organism>
<dbReference type="OrthoDB" id="594666at2"/>
<dbReference type="RefSeq" id="WP_106522755.1">
    <property type="nucleotide sequence ID" value="NZ_PYGD01000003.1"/>
</dbReference>
<evidence type="ECO:0008006" key="4">
    <source>
        <dbReference type="Google" id="ProtNLM"/>
    </source>
</evidence>
<dbReference type="EMBL" id="PYGD01000003">
    <property type="protein sequence ID" value="PSK92568.1"/>
    <property type="molecule type" value="Genomic_DNA"/>
</dbReference>
<dbReference type="AlphaFoldDB" id="A0A2P8D5T8"/>
<evidence type="ECO:0000256" key="1">
    <source>
        <dbReference type="PROSITE-ProRule" id="PRU00339"/>
    </source>
</evidence>
<sequence>MITTDTITGWLRDPDQFQGVVPQLLQKLTEDYPYFLPGHYLKHIALQQDAQHLYALLQAFPANRVVLQQLLDPVEEQLEVLMEEPVVPETDLLEALGITQQPAMVADYFSQQGIEVSSDLPEAEELAPHTEEEKSLLVVMSFEEWLSYINTKSRKEKEEEAEQKALKTMWQKQKLAAAIEEESDEIPESVFEMAVNSIARNDDWVSESMAEVYARQGKAQKAIEIYEKLSLLNPEKNTYFAAKIENLQKDLEI</sequence>
<gene>
    <name evidence="2" type="ORF">B0I18_103145</name>
</gene>
<protein>
    <recommendedName>
        <fullName evidence="4">Tetratricopeptide repeat protein</fullName>
    </recommendedName>
</protein>
<dbReference type="InterPro" id="IPR019734">
    <property type="entry name" value="TPR_rpt"/>
</dbReference>
<dbReference type="Proteomes" id="UP000240572">
    <property type="component" value="Unassembled WGS sequence"/>
</dbReference>
<dbReference type="PROSITE" id="PS50005">
    <property type="entry name" value="TPR"/>
    <property type="match status" value="1"/>
</dbReference>
<accession>A0A2P8D5T8</accession>
<evidence type="ECO:0000313" key="3">
    <source>
        <dbReference type="Proteomes" id="UP000240572"/>
    </source>
</evidence>
<name>A0A2P8D5T8_9BACT</name>
<keyword evidence="1" id="KW-0802">TPR repeat</keyword>
<feature type="repeat" description="TPR" evidence="1">
    <location>
        <begin position="203"/>
        <end position="236"/>
    </location>
</feature>
<keyword evidence="3" id="KW-1185">Reference proteome</keyword>
<evidence type="ECO:0000313" key="2">
    <source>
        <dbReference type="EMBL" id="PSK92568.1"/>
    </source>
</evidence>
<comment type="caution">
    <text evidence="2">The sequence shown here is derived from an EMBL/GenBank/DDBJ whole genome shotgun (WGS) entry which is preliminary data.</text>
</comment>
<proteinExistence type="predicted"/>
<reference evidence="2 3" key="1">
    <citation type="submission" date="2018-03" db="EMBL/GenBank/DDBJ databases">
        <title>Genomic Encyclopedia of Type Strains, Phase III (KMG-III): the genomes of soil and plant-associated and newly described type strains.</title>
        <authorList>
            <person name="Whitman W."/>
        </authorList>
    </citation>
    <scope>NUCLEOTIDE SEQUENCE [LARGE SCALE GENOMIC DNA]</scope>
    <source>
        <strain evidence="2 3">CGMCC 1.12700</strain>
    </source>
</reference>